<accession>A0A2U0TK44</accession>
<dbReference type="Pfam" id="PF16128">
    <property type="entry name" value="DUF4840"/>
    <property type="match status" value="1"/>
</dbReference>
<dbReference type="AlphaFoldDB" id="A0A2U0TK44"/>
<evidence type="ECO:0000256" key="1">
    <source>
        <dbReference type="SAM" id="SignalP"/>
    </source>
</evidence>
<comment type="caution">
    <text evidence="2">The sequence shown here is derived from an EMBL/GenBank/DDBJ whole genome shotgun (WGS) entry which is preliminary data.</text>
</comment>
<dbReference type="Proteomes" id="UP000245870">
    <property type="component" value="Unassembled WGS sequence"/>
</dbReference>
<dbReference type="EMBL" id="QENY01000035">
    <property type="protein sequence ID" value="PVX43987.1"/>
    <property type="molecule type" value="Genomic_DNA"/>
</dbReference>
<evidence type="ECO:0000313" key="3">
    <source>
        <dbReference type="Proteomes" id="UP000245870"/>
    </source>
</evidence>
<dbReference type="InterPro" id="IPR032293">
    <property type="entry name" value="DUF4840"/>
</dbReference>
<proteinExistence type="predicted"/>
<dbReference type="PROSITE" id="PS51257">
    <property type="entry name" value="PROKAR_LIPOPROTEIN"/>
    <property type="match status" value="1"/>
</dbReference>
<gene>
    <name evidence="2" type="ORF">C7379_1358</name>
</gene>
<evidence type="ECO:0000313" key="2">
    <source>
        <dbReference type="EMBL" id="PVX43987.1"/>
    </source>
</evidence>
<organism evidence="2 3">
    <name type="scientific">Hallella colorans</name>
    <dbReference type="NCBI Taxonomy" id="1703337"/>
    <lineage>
        <taxon>Bacteria</taxon>
        <taxon>Pseudomonadati</taxon>
        <taxon>Bacteroidota</taxon>
        <taxon>Bacteroidia</taxon>
        <taxon>Bacteroidales</taxon>
        <taxon>Prevotellaceae</taxon>
        <taxon>Hallella</taxon>
    </lineage>
</organism>
<sequence>MKKLALFLTCAIVVCSMASCLDDDNTQNVLTQEKMNAAVKTMEGTYHGKMVYTSDPRQIPDTIKNITWTVDSVITIKDFPRSIFSQSLTPQANPQLLDALKNLPNEDLKCNIGFYSVEDDLYTLNVMPHNIDFKWKVDNTEHDSHIVFFNGNETSVGIYKISTKEMVFMMNTYALYIDKVTQTSDLFRRTVFKLIATSKG</sequence>
<feature type="signal peptide" evidence="1">
    <location>
        <begin position="1"/>
        <end position="18"/>
    </location>
</feature>
<protein>
    <submittedName>
        <fullName evidence="2">Uncharacterized protein DUF4840</fullName>
    </submittedName>
</protein>
<keyword evidence="1" id="KW-0732">Signal</keyword>
<name>A0A2U0TK44_9BACT</name>
<reference evidence="2 3" key="1">
    <citation type="submission" date="2018-05" db="EMBL/GenBank/DDBJ databases">
        <title>Genomic Encyclopedia of Type Strains, Phase IV (KMG-IV): sequencing the most valuable type-strain genomes for metagenomic binning, comparative biology and taxonomic classification.</title>
        <authorList>
            <person name="Goeker M."/>
        </authorList>
    </citation>
    <scope>NUCLEOTIDE SEQUENCE [LARGE SCALE GENOMIC DNA]</scope>
    <source>
        <strain evidence="2 3">DSM 100333</strain>
    </source>
</reference>
<feature type="chain" id="PRO_5015756720" evidence="1">
    <location>
        <begin position="19"/>
        <end position="200"/>
    </location>
</feature>
<keyword evidence="3" id="KW-1185">Reference proteome</keyword>